<organism evidence="3 4">
    <name type="scientific">Fomitopsis schrenkii</name>
    <name type="common">Brown rot fungus</name>
    <dbReference type="NCBI Taxonomy" id="2126942"/>
    <lineage>
        <taxon>Eukaryota</taxon>
        <taxon>Fungi</taxon>
        <taxon>Dikarya</taxon>
        <taxon>Basidiomycota</taxon>
        <taxon>Agaricomycotina</taxon>
        <taxon>Agaricomycetes</taxon>
        <taxon>Polyporales</taxon>
        <taxon>Fomitopsis</taxon>
    </lineage>
</organism>
<dbReference type="InParanoid" id="S8FSH5"/>
<gene>
    <name evidence="3" type="ORF">FOMPIDRAFT_1049125</name>
</gene>
<evidence type="ECO:0000256" key="2">
    <source>
        <dbReference type="SAM" id="Phobius"/>
    </source>
</evidence>
<protein>
    <submittedName>
        <fullName evidence="3">Uncharacterized protein</fullName>
    </submittedName>
</protein>
<dbReference type="AlphaFoldDB" id="S8FSH5"/>
<dbReference type="Proteomes" id="UP000015241">
    <property type="component" value="Unassembled WGS sequence"/>
</dbReference>
<sequence>MSKPTTKASLPAQLAATNILDWLKPSRGEAIARLRTNALGLLTITIITNLLPLPSPWTAVATVRGRAPVNTLYYGLCALEVFALALLAMNILQASYALKYPRAQIPPPAPPPSPAKASPASQRKWHLNSITPTSSPQRQKSFTYAPSPASTPSRTLNYSIPASATPLFDSSFASSVGSVPGSPSSPLAAYRGRHKMASGRALDGSLLGRLAQAADDDEEEEEE</sequence>
<keyword evidence="2" id="KW-1133">Transmembrane helix</keyword>
<name>S8FSH5_FOMSC</name>
<keyword evidence="4" id="KW-1185">Reference proteome</keyword>
<feature type="transmembrane region" description="Helical" evidence="2">
    <location>
        <begin position="72"/>
        <end position="92"/>
    </location>
</feature>
<keyword evidence="2" id="KW-0472">Membrane</keyword>
<evidence type="ECO:0000313" key="3">
    <source>
        <dbReference type="EMBL" id="EPT01150.1"/>
    </source>
</evidence>
<dbReference type="eggNOG" id="ENOG502SVEK">
    <property type="taxonomic scope" value="Eukaryota"/>
</dbReference>
<dbReference type="STRING" id="743788.S8FSH5"/>
<keyword evidence="2" id="KW-0812">Transmembrane</keyword>
<accession>S8FSH5</accession>
<evidence type="ECO:0000256" key="1">
    <source>
        <dbReference type="SAM" id="MobiDB-lite"/>
    </source>
</evidence>
<dbReference type="OrthoDB" id="3248709at2759"/>
<feature type="transmembrane region" description="Helical" evidence="2">
    <location>
        <begin position="34"/>
        <end position="52"/>
    </location>
</feature>
<reference evidence="3 4" key="1">
    <citation type="journal article" date="2012" name="Science">
        <title>The Paleozoic origin of enzymatic lignin decomposition reconstructed from 31 fungal genomes.</title>
        <authorList>
            <person name="Floudas D."/>
            <person name="Binder M."/>
            <person name="Riley R."/>
            <person name="Barry K."/>
            <person name="Blanchette R.A."/>
            <person name="Henrissat B."/>
            <person name="Martinez A.T."/>
            <person name="Otillar R."/>
            <person name="Spatafora J.W."/>
            <person name="Yadav J.S."/>
            <person name="Aerts A."/>
            <person name="Benoit I."/>
            <person name="Boyd A."/>
            <person name="Carlson A."/>
            <person name="Copeland A."/>
            <person name="Coutinho P.M."/>
            <person name="de Vries R.P."/>
            <person name="Ferreira P."/>
            <person name="Findley K."/>
            <person name="Foster B."/>
            <person name="Gaskell J."/>
            <person name="Glotzer D."/>
            <person name="Gorecki P."/>
            <person name="Heitman J."/>
            <person name="Hesse C."/>
            <person name="Hori C."/>
            <person name="Igarashi K."/>
            <person name="Jurgens J.A."/>
            <person name="Kallen N."/>
            <person name="Kersten P."/>
            <person name="Kohler A."/>
            <person name="Kuees U."/>
            <person name="Kumar T.K.A."/>
            <person name="Kuo A."/>
            <person name="LaButti K."/>
            <person name="Larrondo L.F."/>
            <person name="Lindquist E."/>
            <person name="Ling A."/>
            <person name="Lombard V."/>
            <person name="Lucas S."/>
            <person name="Lundell T."/>
            <person name="Martin R."/>
            <person name="McLaughlin D.J."/>
            <person name="Morgenstern I."/>
            <person name="Morin E."/>
            <person name="Murat C."/>
            <person name="Nagy L.G."/>
            <person name="Nolan M."/>
            <person name="Ohm R.A."/>
            <person name="Patyshakuliyeva A."/>
            <person name="Rokas A."/>
            <person name="Ruiz-Duenas F.J."/>
            <person name="Sabat G."/>
            <person name="Salamov A."/>
            <person name="Samejima M."/>
            <person name="Schmutz J."/>
            <person name="Slot J.C."/>
            <person name="St John F."/>
            <person name="Stenlid J."/>
            <person name="Sun H."/>
            <person name="Sun S."/>
            <person name="Syed K."/>
            <person name="Tsang A."/>
            <person name="Wiebenga A."/>
            <person name="Young D."/>
            <person name="Pisabarro A."/>
            <person name="Eastwood D.C."/>
            <person name="Martin F."/>
            <person name="Cullen D."/>
            <person name="Grigoriev I.V."/>
            <person name="Hibbett D.S."/>
        </authorList>
    </citation>
    <scope>NUCLEOTIDE SEQUENCE</scope>
    <source>
        <strain evidence="4">FP-58527</strain>
    </source>
</reference>
<proteinExistence type="predicted"/>
<dbReference type="HOGENOM" id="CLU_081360_0_0_1"/>
<evidence type="ECO:0000313" key="4">
    <source>
        <dbReference type="Proteomes" id="UP000015241"/>
    </source>
</evidence>
<dbReference type="EMBL" id="KE504144">
    <property type="protein sequence ID" value="EPT01150.1"/>
    <property type="molecule type" value="Genomic_DNA"/>
</dbReference>
<feature type="region of interest" description="Disordered" evidence="1">
    <location>
        <begin position="128"/>
        <end position="156"/>
    </location>
</feature>